<evidence type="ECO:0000256" key="1">
    <source>
        <dbReference type="SAM" id="MobiDB-lite"/>
    </source>
</evidence>
<dbReference type="STRING" id="914237.A0A1E1KHY7"/>
<evidence type="ECO:0000313" key="4">
    <source>
        <dbReference type="Proteomes" id="UP000178129"/>
    </source>
</evidence>
<dbReference type="Gene3D" id="3.40.50.410">
    <property type="entry name" value="von Willebrand factor, type A domain"/>
    <property type="match status" value="1"/>
</dbReference>
<dbReference type="SUPFAM" id="SSF53300">
    <property type="entry name" value="vWA-like"/>
    <property type="match status" value="1"/>
</dbReference>
<protein>
    <recommendedName>
        <fullName evidence="2">VWFA domain-containing protein</fullName>
    </recommendedName>
</protein>
<organism evidence="3 4">
    <name type="scientific">Rhynchosporium graminicola</name>
    <dbReference type="NCBI Taxonomy" id="2792576"/>
    <lineage>
        <taxon>Eukaryota</taxon>
        <taxon>Fungi</taxon>
        <taxon>Dikarya</taxon>
        <taxon>Ascomycota</taxon>
        <taxon>Pezizomycotina</taxon>
        <taxon>Leotiomycetes</taxon>
        <taxon>Helotiales</taxon>
        <taxon>Ploettnerulaceae</taxon>
        <taxon>Rhynchosporium</taxon>
    </lineage>
</organism>
<dbReference type="Proteomes" id="UP000178129">
    <property type="component" value="Unassembled WGS sequence"/>
</dbReference>
<comment type="caution">
    <text evidence="3">The sequence shown here is derived from an EMBL/GenBank/DDBJ whole genome shotgun (WGS) entry which is preliminary data.</text>
</comment>
<dbReference type="AlphaFoldDB" id="A0A1E1KHY7"/>
<sequence>MPTGSAWGLQPEPSRSLFGSIRKLGRKSSNVSQRSTSSARSANSDLNTPTTPTSRGPGDMGNSLVQDRRSPSPNPLSNPSPATRRPDRPGMNAFTVPSNEPPPAYTPSPTAQSGPTLNNLNPNLNLGPELPPQATTPAPTTSSGEDPYSFLSTFDTTLLIDDSGSMAGRSWREVGQALATIAPIVTKHDEDGIDVYFMNHKSPDQGSPSEGVAPGGYRGIKRAATVHEIFERVRPQGGTPTGIRVHNILKPYLAKLESEIAAGRELKPLNLIVLTDGVPSDDVESVLLSAAKKLDKLDAPPFQIGVQFFQVGNEEGAKEALEELDDGLSELVEGGVRDIVDTVTWTGGISASDGGICLTGDGILKAVLGSVVKRLDRRRASGDVRRR</sequence>
<gene>
    <name evidence="3" type="ORF">RCO7_00107</name>
</gene>
<evidence type="ECO:0000313" key="3">
    <source>
        <dbReference type="EMBL" id="CZS97673.1"/>
    </source>
</evidence>
<dbReference type="SMART" id="SM00327">
    <property type="entry name" value="VWA"/>
    <property type="match status" value="1"/>
</dbReference>
<dbReference type="InParanoid" id="A0A1E1KHY7"/>
<dbReference type="PANTHER" id="PTHR34706">
    <property type="entry name" value="SLR1338 PROTEIN"/>
    <property type="match status" value="1"/>
</dbReference>
<feature type="compositionally biased region" description="Low complexity" evidence="1">
    <location>
        <begin position="115"/>
        <end position="141"/>
    </location>
</feature>
<reference evidence="4" key="1">
    <citation type="submission" date="2016-03" db="EMBL/GenBank/DDBJ databases">
        <authorList>
            <person name="Ploux O."/>
        </authorList>
    </citation>
    <scope>NUCLEOTIDE SEQUENCE [LARGE SCALE GENOMIC DNA]</scope>
    <source>
        <strain evidence="4">UK7</strain>
    </source>
</reference>
<dbReference type="InterPro" id="IPR002035">
    <property type="entry name" value="VWF_A"/>
</dbReference>
<dbReference type="EMBL" id="FJUW01000013">
    <property type="protein sequence ID" value="CZS97673.1"/>
    <property type="molecule type" value="Genomic_DNA"/>
</dbReference>
<proteinExistence type="predicted"/>
<dbReference type="PANTHER" id="PTHR34706:SF1">
    <property type="entry name" value="VWFA DOMAIN-CONTAINING PROTEIN"/>
    <property type="match status" value="1"/>
</dbReference>
<name>A0A1E1KHY7_9HELO</name>
<dbReference type="PROSITE" id="PS50234">
    <property type="entry name" value="VWFA"/>
    <property type="match status" value="1"/>
</dbReference>
<accession>A0A1E1KHY7</accession>
<feature type="domain" description="VWFA" evidence="2">
    <location>
        <begin position="155"/>
        <end position="325"/>
    </location>
</feature>
<evidence type="ECO:0000259" key="2">
    <source>
        <dbReference type="PROSITE" id="PS50234"/>
    </source>
</evidence>
<feature type="region of interest" description="Disordered" evidence="1">
    <location>
        <begin position="1"/>
        <end position="149"/>
    </location>
</feature>
<feature type="compositionally biased region" description="Polar residues" evidence="1">
    <location>
        <begin position="27"/>
        <end position="54"/>
    </location>
</feature>
<dbReference type="Pfam" id="PF00092">
    <property type="entry name" value="VWA"/>
    <property type="match status" value="1"/>
</dbReference>
<keyword evidence="4" id="KW-1185">Reference proteome</keyword>
<dbReference type="InterPro" id="IPR036465">
    <property type="entry name" value="vWFA_dom_sf"/>
</dbReference>